<reference evidence="2" key="1">
    <citation type="journal article" date="2019" name="Int. J. Syst. Evol. Microbiol.">
        <title>The Global Catalogue of Microorganisms (GCM) 10K type strain sequencing project: providing services to taxonomists for standard genome sequencing and annotation.</title>
        <authorList>
            <consortium name="The Broad Institute Genomics Platform"/>
            <consortium name="The Broad Institute Genome Sequencing Center for Infectious Disease"/>
            <person name="Wu L."/>
            <person name="Ma J."/>
        </authorList>
    </citation>
    <scope>NUCLEOTIDE SEQUENCE [LARGE SCALE GENOMIC DNA]</scope>
    <source>
        <strain evidence="2">JCM 18401</strain>
    </source>
</reference>
<gene>
    <name evidence="1" type="ORF">GCM10023333_41940</name>
</gene>
<dbReference type="Proteomes" id="UP001499988">
    <property type="component" value="Unassembled WGS sequence"/>
</dbReference>
<organism evidence="1 2">
    <name type="scientific">Ferrimonas pelagia</name>
    <dbReference type="NCBI Taxonomy" id="1177826"/>
    <lineage>
        <taxon>Bacteria</taxon>
        <taxon>Pseudomonadati</taxon>
        <taxon>Pseudomonadota</taxon>
        <taxon>Gammaproteobacteria</taxon>
        <taxon>Alteromonadales</taxon>
        <taxon>Ferrimonadaceae</taxon>
        <taxon>Ferrimonas</taxon>
    </lineage>
</organism>
<sequence>MRFYYGSDNSVGKAEVRHKEYENATGLSGYAVVDKHSRERGELAMDHG</sequence>
<evidence type="ECO:0000313" key="2">
    <source>
        <dbReference type="Proteomes" id="UP001499988"/>
    </source>
</evidence>
<protein>
    <submittedName>
        <fullName evidence="1">Uncharacterized protein</fullName>
    </submittedName>
</protein>
<dbReference type="EMBL" id="BAABJZ010000107">
    <property type="protein sequence ID" value="GAA4903366.1"/>
    <property type="molecule type" value="Genomic_DNA"/>
</dbReference>
<comment type="caution">
    <text evidence="1">The sequence shown here is derived from an EMBL/GenBank/DDBJ whole genome shotgun (WGS) entry which is preliminary data.</text>
</comment>
<name>A0ABP9FHG1_9GAMM</name>
<keyword evidence="2" id="KW-1185">Reference proteome</keyword>
<evidence type="ECO:0000313" key="1">
    <source>
        <dbReference type="EMBL" id="GAA4903366.1"/>
    </source>
</evidence>
<accession>A0ABP9FHG1</accession>
<proteinExistence type="predicted"/>